<comment type="caution">
    <text evidence="1">The sequence shown here is derived from an EMBL/GenBank/DDBJ whole genome shotgun (WGS) entry which is preliminary data.</text>
</comment>
<gene>
    <name evidence="1" type="ORF">EAS62_39595</name>
</gene>
<organism evidence="1 2">
    <name type="scientific">Bradyrhizobium zhanjiangense</name>
    <dbReference type="NCBI Taxonomy" id="1325107"/>
    <lineage>
        <taxon>Bacteria</taxon>
        <taxon>Pseudomonadati</taxon>
        <taxon>Pseudomonadota</taxon>
        <taxon>Alphaproteobacteria</taxon>
        <taxon>Hyphomicrobiales</taxon>
        <taxon>Nitrobacteraceae</taxon>
        <taxon>Bradyrhizobium</taxon>
    </lineage>
</organism>
<name>A0ABY0D9G5_9BRAD</name>
<keyword evidence="2" id="KW-1185">Reference proteome</keyword>
<evidence type="ECO:0000313" key="2">
    <source>
        <dbReference type="Proteomes" id="UP000289946"/>
    </source>
</evidence>
<evidence type="ECO:0000313" key="1">
    <source>
        <dbReference type="EMBL" id="RXG84629.1"/>
    </source>
</evidence>
<accession>A0ABY0D9G5</accession>
<dbReference type="Proteomes" id="UP000289946">
    <property type="component" value="Unassembled WGS sequence"/>
</dbReference>
<dbReference type="EMBL" id="RDRA01000057">
    <property type="protein sequence ID" value="RXG84629.1"/>
    <property type="molecule type" value="Genomic_DNA"/>
</dbReference>
<sequence>MRRCAVIPAPLIREIRSELPGQITAQLTEAWASSADPARIRLIRTYDNKSAVARAPRLDPGSRP</sequence>
<protein>
    <submittedName>
        <fullName evidence="1">Uncharacterized protein</fullName>
    </submittedName>
</protein>
<reference evidence="1 2" key="1">
    <citation type="submission" date="2018-10" db="EMBL/GenBank/DDBJ databases">
        <title>Bradyrhizobium sp. nov., isolated from effective nodules of peanut in China.</title>
        <authorList>
            <person name="Li Y."/>
        </authorList>
    </citation>
    <scope>NUCLEOTIDE SEQUENCE [LARGE SCALE GENOMIC DNA]</scope>
    <source>
        <strain evidence="1 2">CCBAU 51781</strain>
    </source>
</reference>
<proteinExistence type="predicted"/>